<feature type="region of interest" description="Disordered" evidence="1">
    <location>
        <begin position="1"/>
        <end position="77"/>
    </location>
</feature>
<evidence type="ECO:0000256" key="1">
    <source>
        <dbReference type="SAM" id="MobiDB-lite"/>
    </source>
</evidence>
<name>A2YL82_ORYSI</name>
<dbReference type="Proteomes" id="UP000007015">
    <property type="component" value="Chromosome 7"/>
</dbReference>
<dbReference type="HOGENOM" id="CLU_1638150_0_0_1"/>
<reference evidence="2 3" key="1">
    <citation type="journal article" date="2005" name="PLoS Biol.">
        <title>The genomes of Oryza sativa: a history of duplications.</title>
        <authorList>
            <person name="Yu J."/>
            <person name="Wang J."/>
            <person name="Lin W."/>
            <person name="Li S."/>
            <person name="Li H."/>
            <person name="Zhou J."/>
            <person name="Ni P."/>
            <person name="Dong W."/>
            <person name="Hu S."/>
            <person name="Zeng C."/>
            <person name="Zhang J."/>
            <person name="Zhang Y."/>
            <person name="Li R."/>
            <person name="Xu Z."/>
            <person name="Li S."/>
            <person name="Li X."/>
            <person name="Zheng H."/>
            <person name="Cong L."/>
            <person name="Lin L."/>
            <person name="Yin J."/>
            <person name="Geng J."/>
            <person name="Li G."/>
            <person name="Shi J."/>
            <person name="Liu J."/>
            <person name="Lv H."/>
            <person name="Li J."/>
            <person name="Wang J."/>
            <person name="Deng Y."/>
            <person name="Ran L."/>
            <person name="Shi X."/>
            <person name="Wang X."/>
            <person name="Wu Q."/>
            <person name="Li C."/>
            <person name="Ren X."/>
            <person name="Wang J."/>
            <person name="Wang X."/>
            <person name="Li D."/>
            <person name="Liu D."/>
            <person name="Zhang X."/>
            <person name="Ji Z."/>
            <person name="Zhao W."/>
            <person name="Sun Y."/>
            <person name="Zhang Z."/>
            <person name="Bao J."/>
            <person name="Han Y."/>
            <person name="Dong L."/>
            <person name="Ji J."/>
            <person name="Chen P."/>
            <person name="Wu S."/>
            <person name="Liu J."/>
            <person name="Xiao Y."/>
            <person name="Bu D."/>
            <person name="Tan J."/>
            <person name="Yang L."/>
            <person name="Ye C."/>
            <person name="Zhang J."/>
            <person name="Xu J."/>
            <person name="Zhou Y."/>
            <person name="Yu Y."/>
            <person name="Zhang B."/>
            <person name="Zhuang S."/>
            <person name="Wei H."/>
            <person name="Liu B."/>
            <person name="Lei M."/>
            <person name="Yu H."/>
            <person name="Li Y."/>
            <person name="Xu H."/>
            <person name="Wei S."/>
            <person name="He X."/>
            <person name="Fang L."/>
            <person name="Zhang Z."/>
            <person name="Zhang Y."/>
            <person name="Huang X."/>
            <person name="Su Z."/>
            <person name="Tong W."/>
            <person name="Li J."/>
            <person name="Tong Z."/>
            <person name="Li S."/>
            <person name="Ye J."/>
            <person name="Wang L."/>
            <person name="Fang L."/>
            <person name="Lei T."/>
            <person name="Chen C."/>
            <person name="Chen H."/>
            <person name="Xu Z."/>
            <person name="Li H."/>
            <person name="Huang H."/>
            <person name="Zhang F."/>
            <person name="Xu H."/>
            <person name="Li N."/>
            <person name="Zhao C."/>
            <person name="Li S."/>
            <person name="Dong L."/>
            <person name="Huang Y."/>
            <person name="Li L."/>
            <person name="Xi Y."/>
            <person name="Qi Q."/>
            <person name="Li W."/>
            <person name="Zhang B."/>
            <person name="Hu W."/>
            <person name="Zhang Y."/>
            <person name="Tian X."/>
            <person name="Jiao Y."/>
            <person name="Liang X."/>
            <person name="Jin J."/>
            <person name="Gao L."/>
            <person name="Zheng W."/>
            <person name="Hao B."/>
            <person name="Liu S."/>
            <person name="Wang W."/>
            <person name="Yuan L."/>
            <person name="Cao M."/>
            <person name="McDermott J."/>
            <person name="Samudrala R."/>
            <person name="Wang J."/>
            <person name="Wong G.K."/>
            <person name="Yang H."/>
        </authorList>
    </citation>
    <scope>NUCLEOTIDE SEQUENCE [LARGE SCALE GENOMIC DNA]</scope>
    <source>
        <strain evidence="3">cv. 93-11</strain>
    </source>
</reference>
<organism evidence="2 3">
    <name type="scientific">Oryza sativa subsp. indica</name>
    <name type="common">Rice</name>
    <dbReference type="NCBI Taxonomy" id="39946"/>
    <lineage>
        <taxon>Eukaryota</taxon>
        <taxon>Viridiplantae</taxon>
        <taxon>Streptophyta</taxon>
        <taxon>Embryophyta</taxon>
        <taxon>Tracheophyta</taxon>
        <taxon>Spermatophyta</taxon>
        <taxon>Magnoliopsida</taxon>
        <taxon>Liliopsida</taxon>
        <taxon>Poales</taxon>
        <taxon>Poaceae</taxon>
        <taxon>BOP clade</taxon>
        <taxon>Oryzoideae</taxon>
        <taxon>Oryzeae</taxon>
        <taxon>Oryzinae</taxon>
        <taxon>Oryza</taxon>
        <taxon>Oryza sativa</taxon>
    </lineage>
</organism>
<protein>
    <submittedName>
        <fullName evidence="2">Uncharacterized protein</fullName>
    </submittedName>
</protein>
<dbReference type="Gramene" id="BGIOSGA024316-TA">
    <property type="protein sequence ID" value="BGIOSGA024316-PA"/>
    <property type="gene ID" value="BGIOSGA024316"/>
</dbReference>
<feature type="compositionally biased region" description="Gly residues" evidence="1">
    <location>
        <begin position="67"/>
        <end position="77"/>
    </location>
</feature>
<proteinExistence type="predicted"/>
<keyword evidence="3" id="KW-1185">Reference proteome</keyword>
<accession>A2YL82</accession>
<gene>
    <name evidence="2" type="ORF">OsI_25974</name>
</gene>
<dbReference type="OMA" id="GRWYERL"/>
<dbReference type="AlphaFoldDB" id="A2YL82"/>
<sequence length="167" mass="17365">MSADHPLPPSSSNASPPPERPPAKPRGCKDGGGGAPRFSPSDLARVAWGTTLGGGSGDRQIRIAPAGSGGVATGGWDGDGDGRGELCRAAGSKAAGMATAAGKAVVRRRRIWPGGASWRRWWRWSSQRRISGSGTSDDDARLVETTVAGRWYERLEARLVMDDGGNG</sequence>
<dbReference type="EMBL" id="CM000132">
    <property type="protein sequence ID" value="EAZ03843.1"/>
    <property type="molecule type" value="Genomic_DNA"/>
</dbReference>
<evidence type="ECO:0000313" key="2">
    <source>
        <dbReference type="EMBL" id="EAZ03843.1"/>
    </source>
</evidence>
<evidence type="ECO:0000313" key="3">
    <source>
        <dbReference type="Proteomes" id="UP000007015"/>
    </source>
</evidence>